<evidence type="ECO:0000313" key="3">
    <source>
        <dbReference type="Proteomes" id="UP001163823"/>
    </source>
</evidence>
<dbReference type="AlphaFoldDB" id="A0AAD7PM97"/>
<evidence type="ECO:0000313" key="2">
    <source>
        <dbReference type="EMBL" id="KAJ7959954.1"/>
    </source>
</evidence>
<sequence length="75" mass="8667">MPKKCPKITPGKMQEKAVVEEEKPSSAQKTTGIEIDEIFDGKKRKKSEPTNIEKLNEDAVIRQKIEEKEEEKRLK</sequence>
<dbReference type="EMBL" id="JARAOO010000008">
    <property type="protein sequence ID" value="KAJ7959954.1"/>
    <property type="molecule type" value="Genomic_DNA"/>
</dbReference>
<dbReference type="Proteomes" id="UP001163823">
    <property type="component" value="Chromosome 8"/>
</dbReference>
<evidence type="ECO:0000256" key="1">
    <source>
        <dbReference type="SAM" id="MobiDB-lite"/>
    </source>
</evidence>
<gene>
    <name evidence="2" type="ORF">O6P43_020466</name>
</gene>
<protein>
    <submittedName>
        <fullName evidence="2">Uncharacterized protein</fullName>
    </submittedName>
</protein>
<feature type="compositionally biased region" description="Basic and acidic residues" evidence="1">
    <location>
        <begin position="13"/>
        <end position="24"/>
    </location>
</feature>
<accession>A0AAD7PM97</accession>
<dbReference type="KEGG" id="qsa:O6P43_020466"/>
<name>A0AAD7PM97_QUISA</name>
<keyword evidence="3" id="KW-1185">Reference proteome</keyword>
<reference evidence="2" key="1">
    <citation type="journal article" date="2023" name="Science">
        <title>Elucidation of the pathway for biosynthesis of saponin adjuvants from the soapbark tree.</title>
        <authorList>
            <person name="Reed J."/>
            <person name="Orme A."/>
            <person name="El-Demerdash A."/>
            <person name="Owen C."/>
            <person name="Martin L.B.B."/>
            <person name="Misra R.C."/>
            <person name="Kikuchi S."/>
            <person name="Rejzek M."/>
            <person name="Martin A.C."/>
            <person name="Harkess A."/>
            <person name="Leebens-Mack J."/>
            <person name="Louveau T."/>
            <person name="Stephenson M.J."/>
            <person name="Osbourn A."/>
        </authorList>
    </citation>
    <scope>NUCLEOTIDE SEQUENCE</scope>
    <source>
        <strain evidence="2">S10</strain>
    </source>
</reference>
<organism evidence="2 3">
    <name type="scientific">Quillaja saponaria</name>
    <name type="common">Soap bark tree</name>
    <dbReference type="NCBI Taxonomy" id="32244"/>
    <lineage>
        <taxon>Eukaryota</taxon>
        <taxon>Viridiplantae</taxon>
        <taxon>Streptophyta</taxon>
        <taxon>Embryophyta</taxon>
        <taxon>Tracheophyta</taxon>
        <taxon>Spermatophyta</taxon>
        <taxon>Magnoliopsida</taxon>
        <taxon>eudicotyledons</taxon>
        <taxon>Gunneridae</taxon>
        <taxon>Pentapetalae</taxon>
        <taxon>rosids</taxon>
        <taxon>fabids</taxon>
        <taxon>Fabales</taxon>
        <taxon>Quillajaceae</taxon>
        <taxon>Quillaja</taxon>
    </lineage>
</organism>
<proteinExistence type="predicted"/>
<feature type="region of interest" description="Disordered" evidence="1">
    <location>
        <begin position="1"/>
        <end position="35"/>
    </location>
</feature>
<comment type="caution">
    <text evidence="2">The sequence shown here is derived from an EMBL/GenBank/DDBJ whole genome shotgun (WGS) entry which is preliminary data.</text>
</comment>